<dbReference type="InterPro" id="IPR016024">
    <property type="entry name" value="ARM-type_fold"/>
</dbReference>
<dbReference type="InterPro" id="IPR046769">
    <property type="entry name" value="DOCKER_Lobe_A"/>
</dbReference>
<keyword evidence="2" id="KW-0344">Guanine-nucleotide releasing factor</keyword>
<feature type="domain" description="PH" evidence="5">
    <location>
        <begin position="172"/>
        <end position="279"/>
    </location>
</feature>
<dbReference type="InterPro" id="IPR026791">
    <property type="entry name" value="DOCK"/>
</dbReference>
<reference evidence="8 9" key="1">
    <citation type="submission" date="2019-07" db="EMBL/GenBank/DDBJ databases">
        <title>Draft genome assembly of a fouling barnacle, Amphibalanus amphitrite (Darwin, 1854): The first reference genome for Thecostraca.</title>
        <authorList>
            <person name="Kim W."/>
        </authorList>
    </citation>
    <scope>NUCLEOTIDE SEQUENCE [LARGE SCALE GENOMIC DNA]</scope>
    <source>
        <strain evidence="8">SNU_AA5</strain>
        <tissue evidence="8">Soma without cirri and trophi</tissue>
    </source>
</reference>
<evidence type="ECO:0000259" key="6">
    <source>
        <dbReference type="PROSITE" id="PS51650"/>
    </source>
</evidence>
<feature type="region of interest" description="Disordered" evidence="4">
    <location>
        <begin position="1355"/>
        <end position="1390"/>
    </location>
</feature>
<feature type="compositionally biased region" description="Low complexity" evidence="4">
    <location>
        <begin position="1257"/>
        <end position="1267"/>
    </location>
</feature>
<dbReference type="SUPFAM" id="SSF50729">
    <property type="entry name" value="PH domain-like"/>
    <property type="match status" value="1"/>
</dbReference>
<dbReference type="InterPro" id="IPR027357">
    <property type="entry name" value="DOCKER_dom"/>
</dbReference>
<keyword evidence="9" id="KW-1185">Reference proteome</keyword>
<dbReference type="InterPro" id="IPR043162">
    <property type="entry name" value="DOCK_C_lobe_C"/>
</dbReference>
<dbReference type="Pfam" id="PF14429">
    <property type="entry name" value="DOCK-C2"/>
    <property type="match status" value="1"/>
</dbReference>
<dbReference type="InterPro" id="IPR043161">
    <property type="entry name" value="DOCK_C_lobe_A"/>
</dbReference>
<dbReference type="Gene3D" id="2.60.40.150">
    <property type="entry name" value="C2 domain"/>
    <property type="match status" value="1"/>
</dbReference>
<feature type="compositionally biased region" description="Basic and acidic residues" evidence="4">
    <location>
        <begin position="1355"/>
        <end position="1366"/>
    </location>
</feature>
<feature type="domain" description="C2 DOCK-type" evidence="6">
    <location>
        <begin position="651"/>
        <end position="852"/>
    </location>
</feature>
<dbReference type="InterPro" id="IPR035892">
    <property type="entry name" value="C2_domain_sf"/>
</dbReference>
<feature type="region of interest" description="Disordered" evidence="4">
    <location>
        <begin position="1481"/>
        <end position="1514"/>
    </location>
</feature>
<dbReference type="PROSITE" id="PS51650">
    <property type="entry name" value="C2_DOCK"/>
    <property type="match status" value="1"/>
</dbReference>
<dbReference type="SMART" id="SM00233">
    <property type="entry name" value="PH"/>
    <property type="match status" value="1"/>
</dbReference>
<dbReference type="Pfam" id="PF20422">
    <property type="entry name" value="DHR-2_Lobe_B"/>
    <property type="match status" value="1"/>
</dbReference>
<dbReference type="PROSITE" id="PS50003">
    <property type="entry name" value="PH_DOMAIN"/>
    <property type="match status" value="1"/>
</dbReference>
<dbReference type="Pfam" id="PF00169">
    <property type="entry name" value="PH"/>
    <property type="match status" value="1"/>
</dbReference>
<sequence length="2238" mass="251525">MPCLPSGSGSLRKRSMERKFTRVLARPGMAAQLRENVSQAVKETTIQTQRHITEPLDYEGYVSKNMTILRNDPHRELLLFPLDDVEQHVREQHGSALGTPLEQLALQQADNHMIRECLETYTARLVSVKYKYDAYAATYLQLPRFPRTPPLPPYVCESDLDIDCTDSIEVQSVSKAGYLLRGTDGAGDKLFAKSFKRRFARLRQGVDGNYVLEFYKDSKSSESKGAIPLDLVSDVVKAPKRGKFCFELRSTDGGKGHVLTAETEADLQEWLDTVSRAVALTRDDRLSVTSETVSTTDGPGTPALGPPPADDRFSTLRGLDQSLNPQLNRYAHETDYLIGQARSEGRLPVFQLYPDIQSTPLSVASSEDHLRTEPFSEVHGVTVLVRCESLQFRLQMAVDETGDNMSQIEPYFASLCLYDAKQGRKISEDFFFDVNEPYIRNLLPKSISKNKSRGACLLPDLTHAPLEWLSYPRQALFTVQQPHSEIFLVARIEKVLQGAVSVSCDQYCRTADPKHVAKMHHQVRQSCDRLGGYRMPFAWTARPLFRSTADLDPADFGALYRHEPNRMTEEDVLKLLQDWRKPDKLSRLAVIPGSLKVTVQIHSGQPINNCLSPSLVPLKPFPVPPSCPPTLKLQSLPAPAPELAVPHTGYTNLLYVYPRRLKYDAQKTFKARNIACRVELRQGDDENAAPLECFYARPGQGCSYTTSQLTSVLHHETTPSWGGEVKLALPLAVDERHHLLFTFYHVSCQPKPAKRGQETPDAVVGYSWIPLLSKGRLNLDTQTVAVAAHLPPGYLAVEPLGLGRGPLFGVRQSFRHTGEFAPTTTPSDKYAGPEIRWVDGQKPLFKVTFRLVSTIYTLDQHLHNFFLHAHRLRESRLPTVYNSDNETTKQVKALHAIDVATLIRFLPTLLNQLLRIVVSTDSDEVLQNTLRVLTHAITTLHQVGRQRLVDIYTRHVFSEPRPPPAAGRTVHEALCRGLAQLLQPSNMDFLLVHKLLRHASSLFDIIVKSMALHLLNSGRIKVPSSPPQEDLEDTRGMQRHERFSASFNTQLETMLEAFYPYILQKYKELPIETREANRSMAALLKRCLSLMDRGFVFRLITSYLEKFSLADPRLLWEYKFEFLQMVCAHEHYIQLNLPIFSPARVTIRSLQDFEQQYFMSEQFSAKHYLTGLMLHELRLALSQISEVRRMAIHAVRDLLVKHAYDDRYQTKGQKSRIATLYFPLVGILLENLHRLDVAAPAAAAVGAGGGGGGGGAAPPSSAAVSRAASHRSTGTWQTSSSWVMADGTSSLGNRNRFSMTPDSSLNHSRATQRESTYLAYIAGQGQQASESTAASTVSLASTASSQNTVESAHLENGENGVHRPDEPAETDSQPGTAKRSTHNRTQSTVHDPGALYRYDKLLAGEARDLLVCFLHVVRHVPEELLITWWRHAAEEDVINFFTLVQLCLSQFRYTGGVVTRAAHPRTSETKKAFTLPARMESPGGPAAGLNNASFTESPAGKGPSPSPPSTPHLSSEAALVSLDLCCLYSAHYSERLALRGGQNAQMALLSGVLLSLLHPGQAEAVLRHVFAALRMFVQRYGSALYHGTAELCGRLCYDLLRCCNSPLASSRHEACAVLYLLMRGNFEFTNRKAITRVHLQVIIKVSQLLGESVVLDSSHFYESLALINSYANSDKAMTRTSFVSDVKDLTKRVRTVLMATAQLKEHENDPAVLVELQHSLANSYASTPELRQTWLASMAKCHVRDGNLSEAAMCQVHIAALMAEYLLQRGEHETGCAAFRAISDNVVRDENNLRLDHGIGDLCYTEDSLVAQLKVCAEAMEACERHELIADIYDILIPIYRKRRSYSELSQVHHHLERCYNRIVQLNASGRRLLGTYFRVICLGQNYFDKDHDREYVYKEPKVTSLSEVSEKLLQLHVSKFGRDYVRMIKDSAPVVMSELDPRFAYIQVVMSELDPRFAYIQVTHLTPHWDEVDLDARPTEFEHNNNIKQFMYETPFTREGGAHGTVEKQWRRRTVLTTDYCFPYVRTRIPVIRRQVRGDTTDYCFPYVRTRIPVIRRQVRGDTTDYCFPYVRTRIPVIRRQEYELSPIEVAIAEMTQKTRDLLDVVERQPTDVKKLQLRLQGSVSVQVNAGPLAYASAFLEESVQRTFPGDKVYQLKQAFREFVEACHRALELNHRLRADDQADYQSSLVAGFRDLVAALGTILGESFPVELESAARNSQHLSVYTLLSSVTGSSSV</sequence>
<name>A0A6A4VSU5_AMPAM</name>
<dbReference type="Gene3D" id="2.30.29.30">
    <property type="entry name" value="Pleckstrin-homology domain (PH domain)/Phosphotyrosine-binding domain (PTB)"/>
    <property type="match status" value="1"/>
</dbReference>
<dbReference type="PANTHER" id="PTHR23317">
    <property type="entry name" value="DEDICATOR OF CYTOKINESIS DOCK"/>
    <property type="match status" value="1"/>
</dbReference>
<evidence type="ECO:0000313" key="9">
    <source>
        <dbReference type="Proteomes" id="UP000440578"/>
    </source>
</evidence>
<dbReference type="Pfam" id="PF20421">
    <property type="entry name" value="DHR-2_Lobe_C"/>
    <property type="match status" value="1"/>
</dbReference>
<dbReference type="Gene3D" id="1.25.40.410">
    <property type="match status" value="1"/>
</dbReference>
<dbReference type="Gene3D" id="1.20.58.740">
    <property type="match status" value="1"/>
</dbReference>
<feature type="region of interest" description="Disordered" evidence="4">
    <location>
        <begin position="1248"/>
        <end position="1281"/>
    </location>
</feature>
<proteinExistence type="inferred from homology"/>
<evidence type="ECO:0000256" key="2">
    <source>
        <dbReference type="ARBA" id="ARBA00022658"/>
    </source>
</evidence>
<dbReference type="GO" id="GO:0005085">
    <property type="term" value="F:guanyl-nucleotide exchange factor activity"/>
    <property type="evidence" value="ECO:0007669"/>
    <property type="project" value="UniProtKB-KW"/>
</dbReference>
<keyword evidence="1" id="KW-0597">Phosphoprotein</keyword>
<evidence type="ECO:0000259" key="7">
    <source>
        <dbReference type="PROSITE" id="PS51651"/>
    </source>
</evidence>
<dbReference type="InterPro" id="IPR011993">
    <property type="entry name" value="PH-like_dom_sf"/>
</dbReference>
<comment type="caution">
    <text evidence="8">The sequence shown here is derived from an EMBL/GenBank/DDBJ whole genome shotgun (WGS) entry which is preliminary data.</text>
</comment>
<evidence type="ECO:0000256" key="4">
    <source>
        <dbReference type="SAM" id="MobiDB-lite"/>
    </source>
</evidence>
<evidence type="ECO:0000256" key="3">
    <source>
        <dbReference type="PROSITE-ProRule" id="PRU00983"/>
    </source>
</evidence>
<dbReference type="InterPro" id="IPR021816">
    <property type="entry name" value="DOCK_C/D_N"/>
</dbReference>
<dbReference type="Pfam" id="PF11878">
    <property type="entry name" value="DOCK_C-D_N"/>
    <property type="match status" value="1"/>
</dbReference>
<dbReference type="Pfam" id="PF06920">
    <property type="entry name" value="DHR-2_Lobe_A"/>
    <property type="match status" value="1"/>
</dbReference>
<dbReference type="InterPro" id="IPR027007">
    <property type="entry name" value="C2_DOCK-type_domain"/>
</dbReference>
<dbReference type="InterPro" id="IPR046770">
    <property type="entry name" value="DOCKER_Lobe_B"/>
</dbReference>
<dbReference type="OrthoDB" id="47328at2759"/>
<dbReference type="PANTHER" id="PTHR23317:SF26">
    <property type="entry name" value="ZIZIMIN, ISOFORM K"/>
    <property type="match status" value="1"/>
</dbReference>
<dbReference type="GO" id="GO:0007264">
    <property type="term" value="P:small GTPase-mediated signal transduction"/>
    <property type="evidence" value="ECO:0007669"/>
    <property type="project" value="InterPro"/>
</dbReference>
<evidence type="ECO:0000256" key="1">
    <source>
        <dbReference type="ARBA" id="ARBA00022553"/>
    </source>
</evidence>
<feature type="region of interest" description="Disordered" evidence="4">
    <location>
        <begin position="287"/>
        <end position="308"/>
    </location>
</feature>
<feature type="domain" description="DOCKER" evidence="7">
    <location>
        <begin position="1722"/>
        <end position="2210"/>
    </location>
</feature>
<organism evidence="8 9">
    <name type="scientific">Amphibalanus amphitrite</name>
    <name type="common">Striped barnacle</name>
    <name type="synonym">Balanus amphitrite</name>
    <dbReference type="NCBI Taxonomy" id="1232801"/>
    <lineage>
        <taxon>Eukaryota</taxon>
        <taxon>Metazoa</taxon>
        <taxon>Ecdysozoa</taxon>
        <taxon>Arthropoda</taxon>
        <taxon>Crustacea</taxon>
        <taxon>Multicrustacea</taxon>
        <taxon>Cirripedia</taxon>
        <taxon>Thoracica</taxon>
        <taxon>Thoracicalcarea</taxon>
        <taxon>Balanomorpha</taxon>
        <taxon>Balanoidea</taxon>
        <taxon>Balanidae</taxon>
        <taxon>Amphibalaninae</taxon>
        <taxon>Amphibalanus</taxon>
    </lineage>
</organism>
<evidence type="ECO:0000259" key="5">
    <source>
        <dbReference type="PROSITE" id="PS50003"/>
    </source>
</evidence>
<dbReference type="InterPro" id="IPR001849">
    <property type="entry name" value="PH_domain"/>
</dbReference>
<dbReference type="Proteomes" id="UP000440578">
    <property type="component" value="Unassembled WGS sequence"/>
</dbReference>
<accession>A0A6A4VSU5</accession>
<dbReference type="InterPro" id="IPR046773">
    <property type="entry name" value="DOCKER_Lobe_C"/>
</dbReference>
<evidence type="ECO:0000313" key="8">
    <source>
        <dbReference type="EMBL" id="KAF0294674.1"/>
    </source>
</evidence>
<feature type="compositionally biased region" description="Polar residues" evidence="4">
    <location>
        <begin position="1270"/>
        <end position="1281"/>
    </location>
</feature>
<dbReference type="PROSITE" id="PS51651">
    <property type="entry name" value="DOCKER"/>
    <property type="match status" value="1"/>
</dbReference>
<dbReference type="SUPFAM" id="SSF48371">
    <property type="entry name" value="ARM repeat"/>
    <property type="match status" value="1"/>
</dbReference>
<dbReference type="EMBL" id="VIIS01001672">
    <property type="protein sequence ID" value="KAF0294674.1"/>
    <property type="molecule type" value="Genomic_DNA"/>
</dbReference>
<gene>
    <name evidence="8" type="primary">DOCK9_2</name>
    <name evidence="8" type="ORF">FJT64_007708</name>
</gene>
<protein>
    <submittedName>
        <fullName evidence="8">Dedicator of cytokinesis protein 9</fullName>
    </submittedName>
</protein>
<comment type="similarity">
    <text evidence="3">Belongs to the DOCK family.</text>
</comment>